<dbReference type="PROSITE" id="PS50850">
    <property type="entry name" value="MFS"/>
    <property type="match status" value="1"/>
</dbReference>
<dbReference type="GO" id="GO:0022857">
    <property type="term" value="F:transmembrane transporter activity"/>
    <property type="evidence" value="ECO:0007669"/>
    <property type="project" value="InterPro"/>
</dbReference>
<dbReference type="InterPro" id="IPR011701">
    <property type="entry name" value="MFS"/>
</dbReference>
<evidence type="ECO:0000256" key="6">
    <source>
        <dbReference type="SAM" id="Phobius"/>
    </source>
</evidence>
<gene>
    <name evidence="8" type="ORF">SAMN05216466_104373</name>
</gene>
<evidence type="ECO:0000256" key="1">
    <source>
        <dbReference type="ARBA" id="ARBA00004141"/>
    </source>
</evidence>
<comment type="subcellular location">
    <subcellularLocation>
        <location evidence="1">Membrane</location>
        <topology evidence="1">Multi-pass membrane protein</topology>
    </subcellularLocation>
</comment>
<feature type="transmembrane region" description="Helical" evidence="6">
    <location>
        <begin position="14"/>
        <end position="36"/>
    </location>
</feature>
<feature type="domain" description="Major facilitator superfamily (MFS) profile" evidence="7">
    <location>
        <begin position="14"/>
        <end position="453"/>
    </location>
</feature>
<keyword evidence="2" id="KW-0813">Transport</keyword>
<dbReference type="Pfam" id="PF07690">
    <property type="entry name" value="MFS_1"/>
    <property type="match status" value="1"/>
</dbReference>
<feature type="transmembrane region" description="Helical" evidence="6">
    <location>
        <begin position="201"/>
        <end position="219"/>
    </location>
</feature>
<dbReference type="AlphaFoldDB" id="A0A1G7W2G2"/>
<feature type="transmembrane region" description="Helical" evidence="6">
    <location>
        <begin position="269"/>
        <end position="292"/>
    </location>
</feature>
<feature type="transmembrane region" description="Helical" evidence="6">
    <location>
        <begin position="400"/>
        <end position="420"/>
    </location>
</feature>
<evidence type="ECO:0000256" key="3">
    <source>
        <dbReference type="ARBA" id="ARBA00022692"/>
    </source>
</evidence>
<dbReference type="EMBL" id="FNCJ01000004">
    <property type="protein sequence ID" value="SDG66202.1"/>
    <property type="molecule type" value="Genomic_DNA"/>
</dbReference>
<feature type="transmembrane region" description="Helical" evidence="6">
    <location>
        <begin position="138"/>
        <end position="164"/>
    </location>
</feature>
<dbReference type="InterPro" id="IPR020846">
    <property type="entry name" value="MFS_dom"/>
</dbReference>
<keyword evidence="5 6" id="KW-0472">Membrane</keyword>
<name>A0A1G7W2G2_9BURK</name>
<feature type="transmembrane region" description="Helical" evidence="6">
    <location>
        <begin position="231"/>
        <end position="248"/>
    </location>
</feature>
<dbReference type="SUPFAM" id="SSF103473">
    <property type="entry name" value="MFS general substrate transporter"/>
    <property type="match status" value="2"/>
</dbReference>
<sequence>MTQLTNNSAMARRVLAATSISYTIVLLDASIVNVALEQIGTTLRSNVTGLQWVVNAYTLSFASLLLSGGTLGDRLGAKNVYLAGLALFALASALCGMAPNLATLASARALQGVGSAMLVPCSLALINRAFPDPARRAAAVGVWMGCGGIAMASGPLVGGILIHAFGWRSIFAVNVPIALIGVWLTRSIGRDGPAPRRHFDLAGQVAAIFALGTLIAVLIEGPKIGWRSTPIIFGMVLCVTAWALFLGIEKRRYDPMLPLSFFRSPLFSASTAVSMASAFVFYGLLFTFSISYQTIRGFSALETGLAFLPMTAMVAIGGLASHRLAKRYGSRLSMCAAFVFYAAGSLGMLAATPHVPYWMAVAPMLAIGLASGFVSPTATSPAMGTVEKQRGGVAAAVLNSARQTGAALGVAIFGGFMSAVHPFETAMHIALETAAAVALVAALVWWRAARDFGAASAPAHLVTNGNSCNIG</sequence>
<reference evidence="8 9" key="1">
    <citation type="submission" date="2016-10" db="EMBL/GenBank/DDBJ databases">
        <authorList>
            <person name="de Groot N.N."/>
        </authorList>
    </citation>
    <scope>NUCLEOTIDE SEQUENCE [LARGE SCALE GENOMIC DNA]</scope>
    <source>
        <strain evidence="8 9">LMG 2247</strain>
    </source>
</reference>
<protein>
    <submittedName>
        <fullName evidence="8">MFS transporter, DHA2 family, methylenomycin A resistance protein</fullName>
    </submittedName>
</protein>
<dbReference type="PANTHER" id="PTHR42718:SF9">
    <property type="entry name" value="MAJOR FACILITATOR SUPERFAMILY MULTIDRUG TRANSPORTER MFSC"/>
    <property type="match status" value="1"/>
</dbReference>
<evidence type="ECO:0000256" key="4">
    <source>
        <dbReference type="ARBA" id="ARBA00022989"/>
    </source>
</evidence>
<evidence type="ECO:0000256" key="5">
    <source>
        <dbReference type="ARBA" id="ARBA00023136"/>
    </source>
</evidence>
<keyword evidence="3 6" id="KW-0812">Transmembrane</keyword>
<feature type="transmembrane region" description="Helical" evidence="6">
    <location>
        <begin position="108"/>
        <end position="126"/>
    </location>
</feature>
<feature type="transmembrane region" description="Helical" evidence="6">
    <location>
        <begin position="298"/>
        <end position="320"/>
    </location>
</feature>
<organism evidence="8 9">
    <name type="scientific">Paraburkholderia phenazinium</name>
    <dbReference type="NCBI Taxonomy" id="60549"/>
    <lineage>
        <taxon>Bacteria</taxon>
        <taxon>Pseudomonadati</taxon>
        <taxon>Pseudomonadota</taxon>
        <taxon>Betaproteobacteria</taxon>
        <taxon>Burkholderiales</taxon>
        <taxon>Burkholderiaceae</taxon>
        <taxon>Paraburkholderia</taxon>
    </lineage>
</organism>
<feature type="transmembrane region" description="Helical" evidence="6">
    <location>
        <begin position="332"/>
        <end position="351"/>
    </location>
</feature>
<accession>A0A1G7W2G2</accession>
<dbReference type="CDD" id="cd17321">
    <property type="entry name" value="MFS_MMR_MDR_like"/>
    <property type="match status" value="1"/>
</dbReference>
<feature type="transmembrane region" description="Helical" evidence="6">
    <location>
        <begin position="170"/>
        <end position="189"/>
    </location>
</feature>
<dbReference type="Gene3D" id="1.20.1250.20">
    <property type="entry name" value="MFS general substrate transporter like domains"/>
    <property type="match status" value="1"/>
</dbReference>
<feature type="transmembrane region" description="Helical" evidence="6">
    <location>
        <begin position="426"/>
        <end position="446"/>
    </location>
</feature>
<evidence type="ECO:0000313" key="9">
    <source>
        <dbReference type="Proteomes" id="UP000199706"/>
    </source>
</evidence>
<keyword evidence="4 6" id="KW-1133">Transmembrane helix</keyword>
<evidence type="ECO:0000313" key="8">
    <source>
        <dbReference type="EMBL" id="SDG66202.1"/>
    </source>
</evidence>
<dbReference type="InterPro" id="IPR036259">
    <property type="entry name" value="MFS_trans_sf"/>
</dbReference>
<feature type="transmembrane region" description="Helical" evidence="6">
    <location>
        <begin position="48"/>
        <end position="68"/>
    </location>
</feature>
<dbReference type="PANTHER" id="PTHR42718">
    <property type="entry name" value="MAJOR FACILITATOR SUPERFAMILY MULTIDRUG TRANSPORTER MFSC"/>
    <property type="match status" value="1"/>
</dbReference>
<evidence type="ECO:0000256" key="2">
    <source>
        <dbReference type="ARBA" id="ARBA00022448"/>
    </source>
</evidence>
<dbReference type="RefSeq" id="WP_090684656.1">
    <property type="nucleotide sequence ID" value="NZ_CADERL010000006.1"/>
</dbReference>
<feature type="transmembrane region" description="Helical" evidence="6">
    <location>
        <begin position="80"/>
        <end position="102"/>
    </location>
</feature>
<dbReference type="Gene3D" id="1.20.1720.10">
    <property type="entry name" value="Multidrug resistance protein D"/>
    <property type="match status" value="1"/>
</dbReference>
<evidence type="ECO:0000259" key="7">
    <source>
        <dbReference type="PROSITE" id="PS50850"/>
    </source>
</evidence>
<dbReference type="GO" id="GO:0016020">
    <property type="term" value="C:membrane"/>
    <property type="evidence" value="ECO:0007669"/>
    <property type="project" value="UniProtKB-SubCell"/>
</dbReference>
<dbReference type="Proteomes" id="UP000199706">
    <property type="component" value="Unassembled WGS sequence"/>
</dbReference>
<feature type="transmembrane region" description="Helical" evidence="6">
    <location>
        <begin position="357"/>
        <end position="379"/>
    </location>
</feature>
<dbReference type="OrthoDB" id="9807274at2"/>
<proteinExistence type="predicted"/>